<dbReference type="EMBL" id="LJYW01000001">
    <property type="protein sequence ID" value="KPL55449.1"/>
    <property type="molecule type" value="Genomic_DNA"/>
</dbReference>
<keyword evidence="4" id="KW-1185">Reference proteome</keyword>
<name>A0A0N8GFW4_9HYPH</name>
<gene>
    <name evidence="3" type="ORF">ABB55_27085</name>
</gene>
<protein>
    <recommendedName>
        <fullName evidence="5">Invasion protein</fullName>
    </recommendedName>
</protein>
<evidence type="ECO:0000313" key="4">
    <source>
        <dbReference type="Proteomes" id="UP000048984"/>
    </source>
</evidence>
<sequence length="252" mass="26311">MVDRSTLRAAPLQAGFGAALLFAAMAALPTVALAQSAAPAPKPAAPAAAKPAAPKPGEAKPAAPAEGEAAGPAQLQPGQPNPWVKLCSKDGQNRDVCLIAQELRTDEGQVVGSVAVREIAGDPKKILLIAVPPLNLIQPGLRVGIDKGKLEEGKYTICFPNACYAEMAVTDAFIATMKKSQVLVVRTLNMQEKQQPYPFGLAGFKDAYEGPGLDPNAPPPGTGASANQQQLQQELEKRADEARAKLTNQPKP</sequence>
<comment type="caution">
    <text evidence="3">The sequence shown here is derived from an EMBL/GenBank/DDBJ whole genome shotgun (WGS) entry which is preliminary data.</text>
</comment>
<dbReference type="InterPro" id="IPR038696">
    <property type="entry name" value="IalB_sf"/>
</dbReference>
<keyword evidence="2" id="KW-0732">Signal</keyword>
<feature type="chain" id="PRO_5006025702" description="Invasion protein" evidence="2">
    <location>
        <begin position="35"/>
        <end position="252"/>
    </location>
</feature>
<feature type="region of interest" description="Disordered" evidence="1">
    <location>
        <begin position="41"/>
        <end position="83"/>
    </location>
</feature>
<dbReference type="RefSeq" id="WP_054361615.1">
    <property type="nucleotide sequence ID" value="NZ_JAPCYQ010000001.1"/>
</dbReference>
<feature type="compositionally biased region" description="Low complexity" evidence="1">
    <location>
        <begin position="41"/>
        <end position="73"/>
    </location>
</feature>
<reference evidence="3 4" key="2">
    <citation type="submission" date="2015-10" db="EMBL/GenBank/DDBJ databases">
        <title>Draft Genome Sequence of Prosthecomicrobium hirschii ATCC 27832.</title>
        <authorList>
            <person name="Daniel J."/>
            <person name="Givan S.A."/>
            <person name="Brun Y.V."/>
            <person name="Brown P.J."/>
        </authorList>
    </citation>
    <scope>NUCLEOTIDE SEQUENCE [LARGE SCALE GENOMIC DNA]</scope>
    <source>
        <strain evidence="3 4">16</strain>
    </source>
</reference>
<feature type="compositionally biased region" description="Basic and acidic residues" evidence="1">
    <location>
        <begin position="234"/>
        <end position="244"/>
    </location>
</feature>
<dbReference type="AlphaFoldDB" id="A0A0N8GFW4"/>
<dbReference type="OrthoDB" id="8017994at2"/>
<feature type="region of interest" description="Disordered" evidence="1">
    <location>
        <begin position="206"/>
        <end position="252"/>
    </location>
</feature>
<dbReference type="Gene3D" id="2.60.40.1880">
    <property type="entry name" value="Invasion associated locus B (IalB) protein"/>
    <property type="match status" value="1"/>
</dbReference>
<organism evidence="3 4">
    <name type="scientific">Prosthecodimorpha hirschii</name>
    <dbReference type="NCBI Taxonomy" id="665126"/>
    <lineage>
        <taxon>Bacteria</taxon>
        <taxon>Pseudomonadati</taxon>
        <taxon>Pseudomonadota</taxon>
        <taxon>Alphaproteobacteria</taxon>
        <taxon>Hyphomicrobiales</taxon>
        <taxon>Ancalomicrobiaceae</taxon>
        <taxon>Prosthecodimorpha</taxon>
    </lineage>
</organism>
<evidence type="ECO:0000256" key="1">
    <source>
        <dbReference type="SAM" id="MobiDB-lite"/>
    </source>
</evidence>
<dbReference type="Proteomes" id="UP000048984">
    <property type="component" value="Unassembled WGS sequence"/>
</dbReference>
<evidence type="ECO:0000256" key="2">
    <source>
        <dbReference type="SAM" id="SignalP"/>
    </source>
</evidence>
<dbReference type="InterPro" id="IPR010642">
    <property type="entry name" value="Invasion_prot_B"/>
</dbReference>
<proteinExistence type="predicted"/>
<evidence type="ECO:0000313" key="3">
    <source>
        <dbReference type="EMBL" id="KPL55449.1"/>
    </source>
</evidence>
<feature type="compositionally biased region" description="Polar residues" evidence="1">
    <location>
        <begin position="224"/>
        <end position="233"/>
    </location>
</feature>
<dbReference type="Pfam" id="PF06776">
    <property type="entry name" value="IalB"/>
    <property type="match status" value="1"/>
</dbReference>
<evidence type="ECO:0008006" key="5">
    <source>
        <dbReference type="Google" id="ProtNLM"/>
    </source>
</evidence>
<feature type="signal peptide" evidence="2">
    <location>
        <begin position="1"/>
        <end position="34"/>
    </location>
</feature>
<dbReference type="STRING" id="665126.ABB55_27085"/>
<accession>A0A0N8GFW4</accession>
<reference evidence="3 4" key="1">
    <citation type="submission" date="2015-09" db="EMBL/GenBank/DDBJ databases">
        <authorList>
            <consortium name="Swine Surveillance"/>
        </authorList>
    </citation>
    <scope>NUCLEOTIDE SEQUENCE [LARGE SCALE GENOMIC DNA]</scope>
    <source>
        <strain evidence="3 4">16</strain>
    </source>
</reference>